<keyword evidence="3" id="KW-1185">Reference proteome</keyword>
<gene>
    <name evidence="2" type="ORF">H1P_1830001</name>
</gene>
<evidence type="ECO:0000313" key="2">
    <source>
        <dbReference type="EMBL" id="VEP13103.1"/>
    </source>
</evidence>
<feature type="transmembrane region" description="Helical" evidence="1">
    <location>
        <begin position="31"/>
        <end position="48"/>
    </location>
</feature>
<dbReference type="AlphaFoldDB" id="A0A563VNV1"/>
<dbReference type="EMBL" id="CAACVJ010000094">
    <property type="protein sequence ID" value="VEP13103.1"/>
    <property type="molecule type" value="Genomic_DNA"/>
</dbReference>
<dbReference type="Proteomes" id="UP000320055">
    <property type="component" value="Unassembled WGS sequence"/>
</dbReference>
<evidence type="ECO:0000256" key="1">
    <source>
        <dbReference type="SAM" id="Phobius"/>
    </source>
</evidence>
<keyword evidence="1" id="KW-0472">Membrane</keyword>
<feature type="transmembrane region" description="Helical" evidence="1">
    <location>
        <begin position="7"/>
        <end position="25"/>
    </location>
</feature>
<dbReference type="RefSeq" id="WP_144871317.1">
    <property type="nucleotide sequence ID" value="NZ_LR213933.1"/>
</dbReference>
<name>A0A563VNV1_9CYAN</name>
<feature type="transmembrane region" description="Helical" evidence="1">
    <location>
        <begin position="60"/>
        <end position="79"/>
    </location>
</feature>
<accession>A0A563VNV1</accession>
<reference evidence="2 3" key="1">
    <citation type="submission" date="2019-01" db="EMBL/GenBank/DDBJ databases">
        <authorList>
            <person name="Brito A."/>
        </authorList>
    </citation>
    <scope>NUCLEOTIDE SEQUENCE [LARGE SCALE GENOMIC DNA]</scope>
    <source>
        <strain evidence="2">1</strain>
    </source>
</reference>
<proteinExistence type="predicted"/>
<protein>
    <submittedName>
        <fullName evidence="2">Uncharacterized protein</fullName>
    </submittedName>
</protein>
<keyword evidence="1" id="KW-1133">Transmembrane helix</keyword>
<sequence>MKNFFQYLGSFLFWFFSSIGAIAITPEGITFILGIFIVVMSLYIFHLVRSEAENKLQIIATSTTGLFGGIIAVAQLNLINQ</sequence>
<evidence type="ECO:0000313" key="3">
    <source>
        <dbReference type="Proteomes" id="UP000320055"/>
    </source>
</evidence>
<organism evidence="2 3">
    <name type="scientific">Hyella patelloides LEGE 07179</name>
    <dbReference type="NCBI Taxonomy" id="945734"/>
    <lineage>
        <taxon>Bacteria</taxon>
        <taxon>Bacillati</taxon>
        <taxon>Cyanobacteriota</taxon>
        <taxon>Cyanophyceae</taxon>
        <taxon>Pleurocapsales</taxon>
        <taxon>Hyellaceae</taxon>
        <taxon>Hyella</taxon>
    </lineage>
</organism>
<keyword evidence="1" id="KW-0812">Transmembrane</keyword>